<evidence type="ECO:0000313" key="3">
    <source>
        <dbReference type="EMBL" id="JAG13639.1"/>
    </source>
</evidence>
<accession>A0A0A9X107</accession>
<dbReference type="EMBL" id="GBHO01029965">
    <property type="protein sequence ID" value="JAG13639.1"/>
    <property type="molecule type" value="Transcribed_RNA"/>
</dbReference>
<feature type="compositionally biased region" description="Basic and acidic residues" evidence="1">
    <location>
        <begin position="101"/>
        <end position="113"/>
    </location>
</feature>
<dbReference type="AlphaFoldDB" id="A0A0A9X107"/>
<dbReference type="InterPro" id="IPR036249">
    <property type="entry name" value="Thioredoxin-like_sf"/>
</dbReference>
<dbReference type="SUPFAM" id="SSF52833">
    <property type="entry name" value="Thioredoxin-like"/>
    <property type="match status" value="1"/>
</dbReference>
<reference evidence="3" key="1">
    <citation type="journal article" date="2014" name="PLoS ONE">
        <title>Transcriptome-Based Identification of ABC Transporters in the Western Tarnished Plant Bug Lygus hesperus.</title>
        <authorList>
            <person name="Hull J.J."/>
            <person name="Chaney K."/>
            <person name="Geib S.M."/>
            <person name="Fabrick J.A."/>
            <person name="Brent C.S."/>
            <person name="Walsh D."/>
            <person name="Lavine L.C."/>
        </authorList>
    </citation>
    <scope>NUCLEOTIDE SEQUENCE</scope>
</reference>
<name>A0A0A9X107_LYGHE</name>
<proteinExistence type="predicted"/>
<reference evidence="4" key="3">
    <citation type="journal article" date="2016" name="Gigascience">
        <title>De novo construction of an expanded transcriptome assembly for the western tarnished plant bug, Lygus hesperus.</title>
        <authorList>
            <person name="Tassone E.E."/>
            <person name="Geib S.M."/>
            <person name="Hall B."/>
            <person name="Fabrick J.A."/>
            <person name="Brent C.S."/>
            <person name="Hull J.J."/>
        </authorList>
    </citation>
    <scope>NUCLEOTIDE SEQUENCE</scope>
</reference>
<dbReference type="EMBL" id="GBHO01029967">
    <property type="protein sequence ID" value="JAG13637.1"/>
    <property type="molecule type" value="Transcribed_RNA"/>
</dbReference>
<evidence type="ECO:0000313" key="2">
    <source>
        <dbReference type="EMBL" id="JAG13637.1"/>
    </source>
</evidence>
<organism evidence="3">
    <name type="scientific">Lygus hesperus</name>
    <name type="common">Western plant bug</name>
    <dbReference type="NCBI Taxonomy" id="30085"/>
    <lineage>
        <taxon>Eukaryota</taxon>
        <taxon>Metazoa</taxon>
        <taxon>Ecdysozoa</taxon>
        <taxon>Arthropoda</taxon>
        <taxon>Hexapoda</taxon>
        <taxon>Insecta</taxon>
        <taxon>Pterygota</taxon>
        <taxon>Neoptera</taxon>
        <taxon>Paraneoptera</taxon>
        <taxon>Hemiptera</taxon>
        <taxon>Heteroptera</taxon>
        <taxon>Panheteroptera</taxon>
        <taxon>Cimicomorpha</taxon>
        <taxon>Miridae</taxon>
        <taxon>Mirini</taxon>
        <taxon>Lygus</taxon>
    </lineage>
</organism>
<sequence length="113" mass="12712">MDEVYQEFGTDARLSIKLCVVDCSKEMSLLQQYSQPSHTLPFMYFMFHGNLCDKLMGIVDETQVKEGIDTFIDFAIEQAMNENKQINGVKKAQNASFSGDGKGKENVACNNKD</sequence>
<gene>
    <name evidence="3" type="primary">nifD_0</name>
    <name evidence="2" type="synonym">nifD_1</name>
    <name evidence="3" type="ORF">CM83_14071</name>
    <name evidence="2" type="ORF">CM83_14072</name>
    <name evidence="4" type="ORF">g.8107</name>
</gene>
<reference evidence="3" key="2">
    <citation type="submission" date="2014-07" db="EMBL/GenBank/DDBJ databases">
        <authorList>
            <person name="Hull J."/>
        </authorList>
    </citation>
    <scope>NUCLEOTIDE SEQUENCE</scope>
</reference>
<evidence type="ECO:0000256" key="1">
    <source>
        <dbReference type="SAM" id="MobiDB-lite"/>
    </source>
</evidence>
<evidence type="ECO:0000313" key="4">
    <source>
        <dbReference type="EMBL" id="JAQ17339.1"/>
    </source>
</evidence>
<dbReference type="EMBL" id="GDHC01001290">
    <property type="protein sequence ID" value="JAQ17339.1"/>
    <property type="molecule type" value="Transcribed_RNA"/>
</dbReference>
<protein>
    <submittedName>
        <fullName evidence="3">Nitrogenase molybdenum-iron protein alpha chain</fullName>
    </submittedName>
</protein>
<feature type="region of interest" description="Disordered" evidence="1">
    <location>
        <begin position="94"/>
        <end position="113"/>
    </location>
</feature>